<gene>
    <name evidence="1" type="ORF">CPAG_06335</name>
</gene>
<dbReference type="Proteomes" id="UP000054567">
    <property type="component" value="Unassembled WGS sequence"/>
</dbReference>
<sequence>MYTEYKSTAHLIPGNHIRKAVWYGHLGETACVFDSGSAQGFCLNKENPPDFQIWRRKNGRENDLASRADRFSCFIKFGKRDKGPLDLVLALDSGGIPVNPGEDDGMNSVQRMYM</sequence>
<organism evidence="1 2">
    <name type="scientific">Coccidioides posadasii RMSCC 3488</name>
    <dbReference type="NCBI Taxonomy" id="454284"/>
    <lineage>
        <taxon>Eukaryota</taxon>
        <taxon>Fungi</taxon>
        <taxon>Dikarya</taxon>
        <taxon>Ascomycota</taxon>
        <taxon>Pezizomycotina</taxon>
        <taxon>Eurotiomycetes</taxon>
        <taxon>Eurotiomycetidae</taxon>
        <taxon>Onygenales</taxon>
        <taxon>Onygenaceae</taxon>
        <taxon>Coccidioides</taxon>
    </lineage>
</organism>
<dbReference type="VEuPathDB" id="FungiDB:CPAG_06335"/>
<accession>A0A0J6FI79</accession>
<reference evidence="2" key="2">
    <citation type="journal article" date="2009" name="Genome Res.">
        <title>Comparative genomic analyses of the human fungal pathogens Coccidioides and their relatives.</title>
        <authorList>
            <person name="Sharpton T.J."/>
            <person name="Stajich J.E."/>
            <person name="Rounsley S.D."/>
            <person name="Gardner M.J."/>
            <person name="Wortman J.R."/>
            <person name="Jordar V.S."/>
            <person name="Maiti R."/>
            <person name="Kodira C.D."/>
            <person name="Neafsey D.E."/>
            <person name="Zeng Q."/>
            <person name="Hung C.-Y."/>
            <person name="McMahan C."/>
            <person name="Muszewska A."/>
            <person name="Grynberg M."/>
            <person name="Mandel M.A."/>
            <person name="Kellner E.M."/>
            <person name="Barker B.M."/>
            <person name="Galgiani J.N."/>
            <person name="Orbach M.J."/>
            <person name="Kirkland T.N."/>
            <person name="Cole G.T."/>
            <person name="Henn M.R."/>
            <person name="Birren B.W."/>
            <person name="Taylor J.W."/>
        </authorList>
    </citation>
    <scope>NUCLEOTIDE SEQUENCE [LARGE SCALE GENOMIC DNA]</scope>
    <source>
        <strain evidence="2">RMSCC 3488</strain>
    </source>
</reference>
<name>A0A0J6FI79_COCPO</name>
<reference evidence="1 2" key="1">
    <citation type="submission" date="2007-06" db="EMBL/GenBank/DDBJ databases">
        <title>The Genome Sequence of Coccidioides posadasii RMSCC_3488.</title>
        <authorList>
            <consortium name="Coccidioides Genome Resources Consortium"/>
            <consortium name="The Broad Institute Genome Sequencing Platform"/>
            <person name="Henn M.R."/>
            <person name="Sykes S."/>
            <person name="Young S."/>
            <person name="Jaffe D."/>
            <person name="Berlin A."/>
            <person name="Alvarez P."/>
            <person name="Butler J."/>
            <person name="Gnerre S."/>
            <person name="Grabherr M."/>
            <person name="Mauceli E."/>
            <person name="Brockman W."/>
            <person name="Kodira C."/>
            <person name="Alvarado L."/>
            <person name="Zeng Q."/>
            <person name="Crawford M."/>
            <person name="Antoine C."/>
            <person name="Devon K."/>
            <person name="Galgiani J."/>
            <person name="Orsborn K."/>
            <person name="Lewis M.L."/>
            <person name="Nusbaum C."/>
            <person name="Galagan J."/>
            <person name="Birren B."/>
        </authorList>
    </citation>
    <scope>NUCLEOTIDE SEQUENCE [LARGE SCALE GENOMIC DNA]</scope>
    <source>
        <strain evidence="1 2">RMSCC 3488</strain>
    </source>
</reference>
<evidence type="ECO:0000313" key="1">
    <source>
        <dbReference type="EMBL" id="KMM70023.1"/>
    </source>
</evidence>
<dbReference type="EMBL" id="DS268112">
    <property type="protein sequence ID" value="KMM70023.1"/>
    <property type="molecule type" value="Genomic_DNA"/>
</dbReference>
<protein>
    <submittedName>
        <fullName evidence="1">Uncharacterized protein</fullName>
    </submittedName>
</protein>
<reference evidence="2" key="3">
    <citation type="journal article" date="2010" name="Genome Res.">
        <title>Population genomic sequencing of Coccidioides fungi reveals recent hybridization and transposon control.</title>
        <authorList>
            <person name="Neafsey D.E."/>
            <person name="Barker B.M."/>
            <person name="Sharpton T.J."/>
            <person name="Stajich J.E."/>
            <person name="Park D.J."/>
            <person name="Whiston E."/>
            <person name="Hung C.-Y."/>
            <person name="McMahan C."/>
            <person name="White J."/>
            <person name="Sykes S."/>
            <person name="Heiman D."/>
            <person name="Young S."/>
            <person name="Zeng Q."/>
            <person name="Abouelleil A."/>
            <person name="Aftuck L."/>
            <person name="Bessette D."/>
            <person name="Brown A."/>
            <person name="FitzGerald M."/>
            <person name="Lui A."/>
            <person name="Macdonald J.P."/>
            <person name="Priest M."/>
            <person name="Orbach M.J."/>
            <person name="Galgiani J.N."/>
            <person name="Kirkland T.N."/>
            <person name="Cole G.T."/>
            <person name="Birren B.W."/>
            <person name="Henn M.R."/>
            <person name="Taylor J.W."/>
            <person name="Rounsley S.D."/>
        </authorList>
    </citation>
    <scope>NUCLEOTIDE SEQUENCE [LARGE SCALE GENOMIC DNA]</scope>
    <source>
        <strain evidence="2">RMSCC 3488</strain>
    </source>
</reference>
<proteinExistence type="predicted"/>
<evidence type="ECO:0000313" key="2">
    <source>
        <dbReference type="Proteomes" id="UP000054567"/>
    </source>
</evidence>
<dbReference type="AlphaFoldDB" id="A0A0J6FI79"/>